<feature type="compositionally biased region" description="Acidic residues" evidence="1">
    <location>
        <begin position="378"/>
        <end position="396"/>
    </location>
</feature>
<organism evidence="2 3">
    <name type="scientific">Saltatorellus ferox</name>
    <dbReference type="NCBI Taxonomy" id="2528018"/>
    <lineage>
        <taxon>Bacteria</taxon>
        <taxon>Pseudomonadati</taxon>
        <taxon>Planctomycetota</taxon>
        <taxon>Planctomycetia</taxon>
        <taxon>Planctomycetia incertae sedis</taxon>
        <taxon>Saltatorellus</taxon>
    </lineage>
</organism>
<dbReference type="EMBL" id="CP036434">
    <property type="protein sequence ID" value="QDV07560.1"/>
    <property type="molecule type" value="Genomic_DNA"/>
</dbReference>
<sequence>MKNHSYLQITALALGRAAVGVSMLAGTSFSLGTDPLAPGVDLASAETSLRAMSGAGAGLAGAGLAGAGLAGQDSEKSTTLGGIEFAHLSFDDAVSRAERTKKLLVVFWAGDAPQKEQAFGDRIFGDASVQRWMSEFAEPVRIDALDRKKDAKKNGLGSDLLPAIDILDVARGGRLDRLTSEASATQFLAAVFGSMSAEKPEGENANEPFSWLAWANASFRNGADPASGDHAVAAYDWCLLNADRYRPGFRAKYFEFLLQRLANCKRRSPRAIDVLLREHRRLAGRIVDGIATESDVYELTRVDFWTRQELTTRDLFVALSSKNESYRKYQEWLFPTVVPVLGRFEQYGEIVQLVGDRHLSMFQERIDGLSEEARTATEDEDDDEGSATEAEAEASDAESKGSTRRSAAPSDGTEATPEEKLTALDYALPDSRADIIEDASWVYEALLKAGRGKDAHDLMTLITTTFPVNKAFGLFMERALRVEIWSAAAEIADLGMAVLDERGQRRMQRLVLRIPRDAGK</sequence>
<gene>
    <name evidence="2" type="ORF">Poly30_30860</name>
</gene>
<protein>
    <submittedName>
        <fullName evidence="2">Uncharacterized protein</fullName>
    </submittedName>
</protein>
<keyword evidence="3" id="KW-1185">Reference proteome</keyword>
<evidence type="ECO:0000313" key="2">
    <source>
        <dbReference type="EMBL" id="QDV07560.1"/>
    </source>
</evidence>
<reference evidence="2 3" key="1">
    <citation type="submission" date="2019-02" db="EMBL/GenBank/DDBJ databases">
        <title>Deep-cultivation of Planctomycetes and their phenomic and genomic characterization uncovers novel biology.</title>
        <authorList>
            <person name="Wiegand S."/>
            <person name="Jogler M."/>
            <person name="Boedeker C."/>
            <person name="Pinto D."/>
            <person name="Vollmers J."/>
            <person name="Rivas-Marin E."/>
            <person name="Kohn T."/>
            <person name="Peeters S.H."/>
            <person name="Heuer A."/>
            <person name="Rast P."/>
            <person name="Oberbeckmann S."/>
            <person name="Bunk B."/>
            <person name="Jeske O."/>
            <person name="Meyerdierks A."/>
            <person name="Storesund J.E."/>
            <person name="Kallscheuer N."/>
            <person name="Luecker S."/>
            <person name="Lage O.M."/>
            <person name="Pohl T."/>
            <person name="Merkel B.J."/>
            <person name="Hornburger P."/>
            <person name="Mueller R.-W."/>
            <person name="Bruemmer F."/>
            <person name="Labrenz M."/>
            <person name="Spormann A.M."/>
            <person name="Op den Camp H."/>
            <person name="Overmann J."/>
            <person name="Amann R."/>
            <person name="Jetten M.S.M."/>
            <person name="Mascher T."/>
            <person name="Medema M.H."/>
            <person name="Devos D.P."/>
            <person name="Kaster A.-K."/>
            <person name="Ovreas L."/>
            <person name="Rohde M."/>
            <person name="Galperin M.Y."/>
            <person name="Jogler C."/>
        </authorList>
    </citation>
    <scope>NUCLEOTIDE SEQUENCE [LARGE SCALE GENOMIC DNA]</scope>
    <source>
        <strain evidence="2 3">Poly30</strain>
    </source>
</reference>
<evidence type="ECO:0000313" key="3">
    <source>
        <dbReference type="Proteomes" id="UP000320390"/>
    </source>
</evidence>
<dbReference type="Proteomes" id="UP000320390">
    <property type="component" value="Chromosome"/>
</dbReference>
<dbReference type="AlphaFoldDB" id="A0A518ETZ8"/>
<name>A0A518ETZ8_9BACT</name>
<feature type="region of interest" description="Disordered" evidence="1">
    <location>
        <begin position="371"/>
        <end position="419"/>
    </location>
</feature>
<accession>A0A518ETZ8</accession>
<dbReference type="RefSeq" id="WP_145198693.1">
    <property type="nucleotide sequence ID" value="NZ_CP036434.1"/>
</dbReference>
<evidence type="ECO:0000256" key="1">
    <source>
        <dbReference type="SAM" id="MobiDB-lite"/>
    </source>
</evidence>
<proteinExistence type="predicted"/>